<evidence type="ECO:0000256" key="2">
    <source>
        <dbReference type="SAM" id="Phobius"/>
    </source>
</evidence>
<name>A0A6C0HZC9_9ZZZZ</name>
<evidence type="ECO:0000256" key="1">
    <source>
        <dbReference type="SAM" id="MobiDB-lite"/>
    </source>
</evidence>
<dbReference type="AlphaFoldDB" id="A0A6C0HZC9"/>
<proteinExistence type="predicted"/>
<feature type="transmembrane region" description="Helical" evidence="2">
    <location>
        <begin position="9"/>
        <end position="27"/>
    </location>
</feature>
<evidence type="ECO:0000313" key="3">
    <source>
        <dbReference type="EMBL" id="QHT85954.1"/>
    </source>
</evidence>
<dbReference type="EMBL" id="MN740055">
    <property type="protein sequence ID" value="QHT85954.1"/>
    <property type="molecule type" value="Genomic_DNA"/>
</dbReference>
<organism evidence="3">
    <name type="scientific">viral metagenome</name>
    <dbReference type="NCBI Taxonomy" id="1070528"/>
    <lineage>
        <taxon>unclassified sequences</taxon>
        <taxon>metagenomes</taxon>
        <taxon>organismal metagenomes</taxon>
    </lineage>
</organism>
<sequence length="188" mass="21341">MKSKLAKPVFFMFLLITFLAGWYFYVMNPNPNYFEYMVNMPPQQYQQFEPKYQDPSTKPKMHQQQQPPYIIQTPNSNSKENQEPVNVKDASRENTDFNTNMYAGFDPTGQYIGVYTNLDKIHQSTSFSELSDNPMDANWGGVLYTKDAVDSGKYADNVVMPYGIDPKRGVGISTSVHAGIGDVKSVFA</sequence>
<keyword evidence="2" id="KW-0472">Membrane</keyword>
<accession>A0A6C0HZC9</accession>
<feature type="region of interest" description="Disordered" evidence="1">
    <location>
        <begin position="49"/>
        <end position="84"/>
    </location>
</feature>
<protein>
    <submittedName>
        <fullName evidence="3">Uncharacterized protein</fullName>
    </submittedName>
</protein>
<keyword evidence="2" id="KW-1133">Transmembrane helix</keyword>
<feature type="compositionally biased region" description="Low complexity" evidence="1">
    <location>
        <begin position="63"/>
        <end position="72"/>
    </location>
</feature>
<keyword evidence="2" id="KW-0812">Transmembrane</keyword>
<reference evidence="3" key="1">
    <citation type="journal article" date="2020" name="Nature">
        <title>Giant virus diversity and host interactions through global metagenomics.</title>
        <authorList>
            <person name="Schulz F."/>
            <person name="Roux S."/>
            <person name="Paez-Espino D."/>
            <person name="Jungbluth S."/>
            <person name="Walsh D.A."/>
            <person name="Denef V.J."/>
            <person name="McMahon K.D."/>
            <person name="Konstantinidis K.T."/>
            <person name="Eloe-Fadrosh E.A."/>
            <person name="Kyrpides N.C."/>
            <person name="Woyke T."/>
        </authorList>
    </citation>
    <scope>NUCLEOTIDE SEQUENCE</scope>
    <source>
        <strain evidence="3">GVMAG-M-3300023184-182</strain>
    </source>
</reference>